<feature type="transmembrane region" description="Helical" evidence="10">
    <location>
        <begin position="272"/>
        <end position="294"/>
    </location>
</feature>
<dbReference type="GO" id="GO:0006508">
    <property type="term" value="P:proteolysis"/>
    <property type="evidence" value="ECO:0007669"/>
    <property type="project" value="UniProtKB-KW"/>
</dbReference>
<evidence type="ECO:0000256" key="2">
    <source>
        <dbReference type="ARBA" id="ARBA00004141"/>
    </source>
</evidence>
<protein>
    <recommendedName>
        <fullName evidence="10">RHOMBOID-like protein</fullName>
        <ecNumber evidence="10">3.4.21.105</ecNumber>
    </recommendedName>
</protein>
<reference evidence="12" key="1">
    <citation type="submission" date="2023-02" db="EMBL/GenBank/DDBJ databases">
        <title>Genome of toxic invasive species Heracleum sosnowskyi carries increased number of genes despite the absence of recent whole-genome duplications.</title>
        <authorList>
            <person name="Schelkunov M."/>
            <person name="Shtratnikova V."/>
            <person name="Makarenko M."/>
            <person name="Klepikova A."/>
            <person name="Omelchenko D."/>
            <person name="Novikova G."/>
            <person name="Obukhova E."/>
            <person name="Bogdanov V."/>
            <person name="Penin A."/>
            <person name="Logacheva M."/>
        </authorList>
    </citation>
    <scope>NUCLEOTIDE SEQUENCE</scope>
    <source>
        <strain evidence="12">Hsosn_3</strain>
        <tissue evidence="12">Leaf</tissue>
    </source>
</reference>
<feature type="transmembrane region" description="Helical" evidence="10">
    <location>
        <begin position="117"/>
        <end position="138"/>
    </location>
</feature>
<dbReference type="SUPFAM" id="SSF144091">
    <property type="entry name" value="Rhomboid-like"/>
    <property type="match status" value="1"/>
</dbReference>
<name>A0AAD8H5U2_9APIA</name>
<dbReference type="Gene3D" id="1.20.1540.10">
    <property type="entry name" value="Rhomboid-like"/>
    <property type="match status" value="1"/>
</dbReference>
<dbReference type="InterPro" id="IPR002610">
    <property type="entry name" value="Peptidase_S54_rhomboid-like"/>
</dbReference>
<evidence type="ECO:0000313" key="12">
    <source>
        <dbReference type="EMBL" id="KAK1361044.1"/>
    </source>
</evidence>
<accession>A0AAD8H5U2</accession>
<dbReference type="PROSITE" id="PS50096">
    <property type="entry name" value="IQ"/>
    <property type="match status" value="1"/>
</dbReference>
<evidence type="ECO:0000256" key="4">
    <source>
        <dbReference type="ARBA" id="ARBA00022670"/>
    </source>
</evidence>
<dbReference type="InterPro" id="IPR022764">
    <property type="entry name" value="Peptidase_S54_rhomboid_dom"/>
</dbReference>
<comment type="catalytic activity">
    <reaction evidence="1 10">
        <text>Cleaves type-1 transmembrane domains using a catalytic dyad composed of serine and histidine that are contributed by different transmembrane domains.</text>
        <dbReference type="EC" id="3.4.21.105"/>
    </reaction>
</comment>
<feature type="transmembrane region" description="Helical" evidence="10">
    <location>
        <begin position="34"/>
        <end position="53"/>
    </location>
</feature>
<dbReference type="GO" id="GO:0016020">
    <property type="term" value="C:membrane"/>
    <property type="evidence" value="ECO:0007669"/>
    <property type="project" value="UniProtKB-SubCell"/>
</dbReference>
<evidence type="ECO:0000256" key="3">
    <source>
        <dbReference type="ARBA" id="ARBA00009045"/>
    </source>
</evidence>
<keyword evidence="8 10" id="KW-1133">Transmembrane helix</keyword>
<organism evidence="12 13">
    <name type="scientific">Heracleum sosnowskyi</name>
    <dbReference type="NCBI Taxonomy" id="360622"/>
    <lineage>
        <taxon>Eukaryota</taxon>
        <taxon>Viridiplantae</taxon>
        <taxon>Streptophyta</taxon>
        <taxon>Embryophyta</taxon>
        <taxon>Tracheophyta</taxon>
        <taxon>Spermatophyta</taxon>
        <taxon>Magnoliopsida</taxon>
        <taxon>eudicotyledons</taxon>
        <taxon>Gunneridae</taxon>
        <taxon>Pentapetalae</taxon>
        <taxon>asterids</taxon>
        <taxon>campanulids</taxon>
        <taxon>Apiales</taxon>
        <taxon>Apiaceae</taxon>
        <taxon>Apioideae</taxon>
        <taxon>apioid superclade</taxon>
        <taxon>Tordylieae</taxon>
        <taxon>Tordyliinae</taxon>
        <taxon>Heracleum</taxon>
    </lineage>
</organism>
<comment type="similarity">
    <text evidence="3 10">Belongs to the peptidase S54 family.</text>
</comment>
<evidence type="ECO:0000256" key="7">
    <source>
        <dbReference type="ARBA" id="ARBA00022825"/>
    </source>
</evidence>
<evidence type="ECO:0000256" key="9">
    <source>
        <dbReference type="ARBA" id="ARBA00023136"/>
    </source>
</evidence>
<dbReference type="AlphaFoldDB" id="A0AAD8H5U2"/>
<evidence type="ECO:0000256" key="8">
    <source>
        <dbReference type="ARBA" id="ARBA00022989"/>
    </source>
</evidence>
<feature type="transmembrane region" description="Helical" evidence="10">
    <location>
        <begin position="202"/>
        <end position="221"/>
    </location>
</feature>
<dbReference type="PANTHER" id="PTHR22936:SF69">
    <property type="entry name" value="RHOMBOID-LIKE PROTEIN"/>
    <property type="match status" value="1"/>
</dbReference>
<dbReference type="EMBL" id="JAUIZM010000010">
    <property type="protein sequence ID" value="KAK1361044.1"/>
    <property type="molecule type" value="Genomic_DNA"/>
</dbReference>
<keyword evidence="13" id="KW-1185">Reference proteome</keyword>
<sequence length="435" mass="48681">MRSDIERGEKHRTANNYTTSSYGVEERESQWTSWLIPMFVVANVAMFVITMFVNNCPHHHYDRDGKCVARFLGRFSFQPTSDNPLFGPSSHTLEKLGALEWTKVVHKHQGWRLVTCMWLHAGIIHLVVNMFSLVFIGIRLEQQFGFVRIGVVYLLSGLGGSILSALFIHNSISVGASGALFGLLGAMLSELLTNWTIYSNKAAAIFTLLVIVVINLAVGLLPHVDNYAHIGGFLAGFLLGFVFLLRPQYGWVPRSNLPADVRAKSKYKVYQYVLCLVSLFLLIAGFTVGLVMLFRGVNGNDHCDWCRLDEWMSNKHAIVVPSDKHDDIAVILQWQLCLCSKGLLRIQALMRGHPGRKQSRCMLELVPIELDSQQSTAASLLPILNSLARERREVALCRNLRSNSESVAVAVMVYALDSCTTVRTRVCVSCTRSHK</sequence>
<evidence type="ECO:0000256" key="6">
    <source>
        <dbReference type="ARBA" id="ARBA00022801"/>
    </source>
</evidence>
<evidence type="ECO:0000313" key="13">
    <source>
        <dbReference type="Proteomes" id="UP001237642"/>
    </source>
</evidence>
<feature type="transmembrane region" description="Helical" evidence="10">
    <location>
        <begin position="227"/>
        <end position="245"/>
    </location>
</feature>
<feature type="transmembrane region" description="Helical" evidence="10">
    <location>
        <begin position="174"/>
        <end position="195"/>
    </location>
</feature>
<keyword evidence="6 10" id="KW-0378">Hydrolase</keyword>
<feature type="domain" description="Peptidase S54 rhomboid" evidence="11">
    <location>
        <begin position="108"/>
        <end position="244"/>
    </location>
</feature>
<dbReference type="EC" id="3.4.21.105" evidence="10"/>
<evidence type="ECO:0000256" key="5">
    <source>
        <dbReference type="ARBA" id="ARBA00022692"/>
    </source>
</evidence>
<comment type="function">
    <text evidence="10">Serine protease involved in intramembrane proteolysis.</text>
</comment>
<keyword evidence="9 10" id="KW-0472">Membrane</keyword>
<feature type="transmembrane region" description="Helical" evidence="10">
    <location>
        <begin position="150"/>
        <end position="168"/>
    </location>
</feature>
<gene>
    <name evidence="12" type="ORF">POM88_045518</name>
</gene>
<dbReference type="InterPro" id="IPR035952">
    <property type="entry name" value="Rhomboid-like_sf"/>
</dbReference>
<dbReference type="GO" id="GO:0004252">
    <property type="term" value="F:serine-type endopeptidase activity"/>
    <property type="evidence" value="ECO:0007669"/>
    <property type="project" value="InterPro"/>
</dbReference>
<proteinExistence type="inferred from homology"/>
<comment type="subcellular location">
    <subcellularLocation>
        <location evidence="2 10">Membrane</location>
        <topology evidence="2 10">Multi-pass membrane protein</topology>
    </subcellularLocation>
</comment>
<keyword evidence="7 10" id="KW-0720">Serine protease</keyword>
<dbReference type="Proteomes" id="UP001237642">
    <property type="component" value="Unassembled WGS sequence"/>
</dbReference>
<comment type="caution">
    <text evidence="12">The sequence shown here is derived from an EMBL/GenBank/DDBJ whole genome shotgun (WGS) entry which is preliminary data.</text>
</comment>
<dbReference type="Pfam" id="PF01694">
    <property type="entry name" value="Rhomboid"/>
    <property type="match status" value="1"/>
</dbReference>
<evidence type="ECO:0000256" key="1">
    <source>
        <dbReference type="ARBA" id="ARBA00000156"/>
    </source>
</evidence>
<keyword evidence="5 10" id="KW-0812">Transmembrane</keyword>
<evidence type="ECO:0000256" key="10">
    <source>
        <dbReference type="RuleBase" id="RU362115"/>
    </source>
</evidence>
<evidence type="ECO:0000259" key="11">
    <source>
        <dbReference type="Pfam" id="PF01694"/>
    </source>
</evidence>
<dbReference type="FunFam" id="1.20.1540.10:FF:000019">
    <property type="entry name" value="RHOMBOID-like protein"/>
    <property type="match status" value="1"/>
</dbReference>
<dbReference type="PANTHER" id="PTHR22936">
    <property type="entry name" value="RHOMBOID-RELATED"/>
    <property type="match status" value="1"/>
</dbReference>
<keyword evidence="4 10" id="KW-0645">Protease</keyword>
<dbReference type="GO" id="GO:0005794">
    <property type="term" value="C:Golgi apparatus"/>
    <property type="evidence" value="ECO:0007669"/>
    <property type="project" value="UniProtKB-ARBA"/>
</dbReference>
<reference evidence="12" key="2">
    <citation type="submission" date="2023-05" db="EMBL/GenBank/DDBJ databases">
        <authorList>
            <person name="Schelkunov M.I."/>
        </authorList>
    </citation>
    <scope>NUCLEOTIDE SEQUENCE</scope>
    <source>
        <strain evidence="12">Hsosn_3</strain>
        <tissue evidence="12">Leaf</tissue>
    </source>
</reference>